<organism evidence="1 2">
    <name type="scientific">Albimonas pacifica</name>
    <dbReference type="NCBI Taxonomy" id="1114924"/>
    <lineage>
        <taxon>Bacteria</taxon>
        <taxon>Pseudomonadati</taxon>
        <taxon>Pseudomonadota</taxon>
        <taxon>Alphaproteobacteria</taxon>
        <taxon>Rhodobacterales</taxon>
        <taxon>Paracoccaceae</taxon>
        <taxon>Albimonas</taxon>
    </lineage>
</organism>
<keyword evidence="2" id="KW-1185">Reference proteome</keyword>
<protein>
    <submittedName>
        <fullName evidence="1">Uncharacterized protein</fullName>
    </submittedName>
</protein>
<dbReference type="AlphaFoldDB" id="A0A1I3LH44"/>
<evidence type="ECO:0000313" key="1">
    <source>
        <dbReference type="EMBL" id="SFI84098.1"/>
    </source>
</evidence>
<dbReference type="STRING" id="1114924.SAMN05216258_11028"/>
<accession>A0A1I3LH44</accession>
<proteinExistence type="predicted"/>
<reference evidence="1 2" key="1">
    <citation type="submission" date="2016-10" db="EMBL/GenBank/DDBJ databases">
        <authorList>
            <person name="de Groot N.N."/>
        </authorList>
    </citation>
    <scope>NUCLEOTIDE SEQUENCE [LARGE SCALE GENOMIC DNA]</scope>
    <source>
        <strain evidence="1 2">CGMCC 1.11030</strain>
    </source>
</reference>
<dbReference type="EMBL" id="FOQH01000010">
    <property type="protein sequence ID" value="SFI84098.1"/>
    <property type="molecule type" value="Genomic_DNA"/>
</dbReference>
<evidence type="ECO:0000313" key="2">
    <source>
        <dbReference type="Proteomes" id="UP000199377"/>
    </source>
</evidence>
<name>A0A1I3LH44_9RHOB</name>
<dbReference type="Proteomes" id="UP000199377">
    <property type="component" value="Unassembled WGS sequence"/>
</dbReference>
<sequence length="62" mass="6923">MLKVMRDEAAEQSERMDAAKAAAPYVHARLAAIEHTGEMVQRVVSEKPMTADEWAERHADEG</sequence>
<gene>
    <name evidence="1" type="ORF">SAMN05216258_11028</name>
</gene>